<organism evidence="1 2">
    <name type="scientific">Portunus trituberculatus</name>
    <name type="common">Swimming crab</name>
    <name type="synonym">Neptunus trituberculatus</name>
    <dbReference type="NCBI Taxonomy" id="210409"/>
    <lineage>
        <taxon>Eukaryota</taxon>
        <taxon>Metazoa</taxon>
        <taxon>Ecdysozoa</taxon>
        <taxon>Arthropoda</taxon>
        <taxon>Crustacea</taxon>
        <taxon>Multicrustacea</taxon>
        <taxon>Malacostraca</taxon>
        <taxon>Eumalacostraca</taxon>
        <taxon>Eucarida</taxon>
        <taxon>Decapoda</taxon>
        <taxon>Pleocyemata</taxon>
        <taxon>Brachyura</taxon>
        <taxon>Eubrachyura</taxon>
        <taxon>Portunoidea</taxon>
        <taxon>Portunidae</taxon>
        <taxon>Portuninae</taxon>
        <taxon>Portunus</taxon>
    </lineage>
</organism>
<proteinExistence type="predicted"/>
<dbReference type="AlphaFoldDB" id="A0A5B7G7E6"/>
<dbReference type="Proteomes" id="UP000324222">
    <property type="component" value="Unassembled WGS sequence"/>
</dbReference>
<evidence type="ECO:0000313" key="2">
    <source>
        <dbReference type="Proteomes" id="UP000324222"/>
    </source>
</evidence>
<sequence>MSPSTEEVENTRRGRCEERRLGTLRTSRTVTGTVVTVKKAPSTVQAGFPLAASASLYKL</sequence>
<name>A0A5B7G7E6_PORTR</name>
<keyword evidence="2" id="KW-1185">Reference proteome</keyword>
<gene>
    <name evidence="1" type="ORF">E2C01_049826</name>
</gene>
<reference evidence="1 2" key="1">
    <citation type="submission" date="2019-05" db="EMBL/GenBank/DDBJ databases">
        <title>Another draft genome of Portunus trituberculatus and its Hox gene families provides insights of decapod evolution.</title>
        <authorList>
            <person name="Jeong J.-H."/>
            <person name="Song I."/>
            <person name="Kim S."/>
            <person name="Choi T."/>
            <person name="Kim D."/>
            <person name="Ryu S."/>
            <person name="Kim W."/>
        </authorList>
    </citation>
    <scope>NUCLEOTIDE SEQUENCE [LARGE SCALE GENOMIC DNA]</scope>
    <source>
        <tissue evidence="1">Muscle</tissue>
    </source>
</reference>
<protein>
    <submittedName>
        <fullName evidence="1">Uncharacterized protein</fullName>
    </submittedName>
</protein>
<dbReference type="EMBL" id="VSRR010013515">
    <property type="protein sequence ID" value="MPC55881.1"/>
    <property type="molecule type" value="Genomic_DNA"/>
</dbReference>
<evidence type="ECO:0000313" key="1">
    <source>
        <dbReference type="EMBL" id="MPC55881.1"/>
    </source>
</evidence>
<comment type="caution">
    <text evidence="1">The sequence shown here is derived from an EMBL/GenBank/DDBJ whole genome shotgun (WGS) entry which is preliminary data.</text>
</comment>
<accession>A0A5B7G7E6</accession>